<dbReference type="Pfam" id="PF18052">
    <property type="entry name" value="Rx_N"/>
    <property type="match status" value="1"/>
</dbReference>
<dbReference type="SUPFAM" id="SSF52058">
    <property type="entry name" value="L domain-like"/>
    <property type="match status" value="1"/>
</dbReference>
<feature type="domain" description="Disease resistance R13L4/SHOC-2-like LRR" evidence="10">
    <location>
        <begin position="960"/>
        <end position="1156"/>
    </location>
</feature>
<keyword evidence="2" id="KW-0677">Repeat</keyword>
<evidence type="ECO:0000256" key="4">
    <source>
        <dbReference type="ARBA" id="ARBA00022821"/>
    </source>
</evidence>
<dbReference type="InterPro" id="IPR058922">
    <property type="entry name" value="WHD_DRP"/>
</dbReference>
<dbReference type="InterPro" id="IPR036388">
    <property type="entry name" value="WH-like_DNA-bd_sf"/>
</dbReference>
<feature type="domain" description="Disease resistance N-terminal" evidence="8">
    <location>
        <begin position="6"/>
        <end position="95"/>
    </location>
</feature>
<keyword evidence="5" id="KW-0067">ATP-binding</keyword>
<dbReference type="SMART" id="SM00369">
    <property type="entry name" value="LRR_TYP"/>
    <property type="match status" value="3"/>
</dbReference>
<evidence type="ECO:0000259" key="10">
    <source>
        <dbReference type="Pfam" id="PF23598"/>
    </source>
</evidence>
<dbReference type="EMBL" id="BPVZ01000101">
    <property type="protein sequence ID" value="GKV33515.1"/>
    <property type="molecule type" value="Genomic_DNA"/>
</dbReference>
<dbReference type="InterPro" id="IPR029752">
    <property type="entry name" value="D-isomer_DH_CS1"/>
</dbReference>
<protein>
    <recommendedName>
        <fullName evidence="13">Disease resistance protein RGA3</fullName>
    </recommendedName>
</protein>
<proteinExistence type="predicted"/>
<dbReference type="PROSITE" id="PS00065">
    <property type="entry name" value="D_2_HYDROXYACID_DH_1"/>
    <property type="match status" value="1"/>
</dbReference>
<dbReference type="Pfam" id="PF23559">
    <property type="entry name" value="WHD_DRP"/>
    <property type="match status" value="1"/>
</dbReference>
<keyword evidence="1" id="KW-0433">Leucine-rich repeat</keyword>
<evidence type="ECO:0000256" key="2">
    <source>
        <dbReference type="ARBA" id="ARBA00022737"/>
    </source>
</evidence>
<dbReference type="Pfam" id="PF23598">
    <property type="entry name" value="LRR_14"/>
    <property type="match status" value="2"/>
</dbReference>
<evidence type="ECO:0000313" key="12">
    <source>
        <dbReference type="Proteomes" id="UP001054252"/>
    </source>
</evidence>
<accession>A0AAV5L8J1</accession>
<dbReference type="GO" id="GO:0043531">
    <property type="term" value="F:ADP binding"/>
    <property type="evidence" value="ECO:0007669"/>
    <property type="project" value="InterPro"/>
</dbReference>
<feature type="coiled-coil region" evidence="6">
    <location>
        <begin position="28"/>
        <end position="55"/>
    </location>
</feature>
<dbReference type="InterPro" id="IPR038005">
    <property type="entry name" value="RX-like_CC"/>
</dbReference>
<dbReference type="SUPFAM" id="SSF52540">
    <property type="entry name" value="P-loop containing nucleoside triphosphate hydrolases"/>
    <property type="match status" value="1"/>
</dbReference>
<dbReference type="Gene3D" id="1.20.5.4130">
    <property type="match status" value="1"/>
</dbReference>
<dbReference type="InterPro" id="IPR002182">
    <property type="entry name" value="NB-ARC"/>
</dbReference>
<keyword evidence="3" id="KW-0547">Nucleotide-binding</keyword>
<evidence type="ECO:0000256" key="1">
    <source>
        <dbReference type="ARBA" id="ARBA00022614"/>
    </source>
</evidence>
<dbReference type="InterPro" id="IPR041118">
    <property type="entry name" value="Rx_N"/>
</dbReference>
<comment type="caution">
    <text evidence="11">The sequence shown here is derived from an EMBL/GenBank/DDBJ whole genome shotgun (WGS) entry which is preliminary data.</text>
</comment>
<dbReference type="Gene3D" id="3.40.50.300">
    <property type="entry name" value="P-loop containing nucleotide triphosphate hydrolases"/>
    <property type="match status" value="1"/>
</dbReference>
<keyword evidence="6" id="KW-0175">Coiled coil</keyword>
<dbReference type="GO" id="GO:0005524">
    <property type="term" value="F:ATP binding"/>
    <property type="evidence" value="ECO:0007669"/>
    <property type="project" value="UniProtKB-KW"/>
</dbReference>
<dbReference type="InterPro" id="IPR003591">
    <property type="entry name" value="Leu-rich_rpt_typical-subtyp"/>
</dbReference>
<dbReference type="InterPro" id="IPR042197">
    <property type="entry name" value="Apaf_helical"/>
</dbReference>
<sequence>MESLIVSPLLEVVCDKLASHFSGRVRAHRDFKEEAKKLQDTLQMIQAVMEDAEQRQLRDKKIRVWLSMLRDVAYDADDLLEEFRTQALRKECLKRRHNRNIRMKFMTKVRLTYLSLESVPSSLRMPWKLRKIRERLDDIAKDMNSFQFKEATAYDDTESRDKRETGPCMDESQVYGRNDDLDMILDMLLRSNSGGSSSLDPSVLAIVGIGGIGKTTLAQLVYNDERVTKHFDLKLWISVYDNFNVKKLTVEMLDYATNYRVESSQLGILQSQLREALCGKRYLLVLDDVWNEDQDQWEILKNPLCGSADGSKILVTTRNHKVAAVVRANSTCTLEGLAEDDCWTLFRRRAFADDEELQYPFLFPIGKQIVKKCKGVPLAAKILGSLMRFKREEREWLHVQESELWDLDDGENRLLSVLRLSYNHLPSHLKRCFAYCSLHPKGYEINKQKLVRLWAAEGLIASEHSGNVSFNDLLQMSFFHQVSSTEHSKRVEYKMHDLIHDLAKSIAGDEFLTLGHNSLLGGFGKSQNLKAASNNLMQIRHAVVDCNFKTSLIPETLYKANKLRTLNLLSPMDDYGQILPAVISAFRHLRVLNLSGCELEKLHRSIGGLIYLRYLDLSNTLIETLPATVGQLCNLQTLDLSGCNNLRMLPSEVTDLMNLKHLNINNCGRLAHLPEHIGKLWKLRTLPLFIVRHPEGEDLEGLGYLFLEGELSIKCLAIVQKMIDKLPDNLLLYQGLESLKLSWGNDNEGKSEHYSFDQLVGGQLSADSVVLLEKLQPNKNISRLSIKDYPGSTFPQWIMSPESCIQNPSFQNLKELVLINCRRCTSVPTLGKLPSLEYLSIQGIDTVVNIGQEFYGEGNAAFSSLKQLTLKDLCILKAWERADTMEAFPCLSRLTIIKCPSLTTMPWFPSLQHLKFRNCSPMLLKSAAELSSLSTLVIDVFPELAYLPPGLLQNNTSLTALTISSCPQLSSLPWDLTKLEALKSLTIRWCEQLSMLPQGIKHLTSLESLEIIECPSLVTLPEEGMKGLQSLCSLSIENCSSLSSLPVGIKYLSALEHLAIMYCPNLTCIPDNLQHLSTLRRLNILSCPELVVLPEALRHVTSLQNLEIRSCQNLKELPEWLSSLILLRSLAVSDCPSIKSLPDGLKHLSALQHLSIRDCPDLEKQCEKGTGEGWYKLSHIPYVYIGSPPS</sequence>
<dbReference type="PRINTS" id="PR00364">
    <property type="entry name" value="DISEASERSIST"/>
</dbReference>
<dbReference type="Pfam" id="PF00931">
    <property type="entry name" value="NB-ARC"/>
    <property type="match status" value="1"/>
</dbReference>
<dbReference type="Gene3D" id="3.80.10.10">
    <property type="entry name" value="Ribonuclease Inhibitor"/>
    <property type="match status" value="4"/>
</dbReference>
<dbReference type="PANTHER" id="PTHR36766:SF49">
    <property type="entry name" value="DISEASE RESISTANCE PROTEIN RGA3"/>
    <property type="match status" value="1"/>
</dbReference>
<dbReference type="InterPro" id="IPR055414">
    <property type="entry name" value="LRR_R13L4/SHOC2-like"/>
</dbReference>
<evidence type="ECO:0000259" key="7">
    <source>
        <dbReference type="Pfam" id="PF00931"/>
    </source>
</evidence>
<dbReference type="GO" id="GO:0006952">
    <property type="term" value="P:defense response"/>
    <property type="evidence" value="ECO:0007669"/>
    <property type="project" value="UniProtKB-KW"/>
</dbReference>
<dbReference type="PANTHER" id="PTHR36766">
    <property type="entry name" value="PLANT BROAD-SPECTRUM MILDEW RESISTANCE PROTEIN RPW8"/>
    <property type="match status" value="1"/>
</dbReference>
<dbReference type="Gene3D" id="1.10.8.430">
    <property type="entry name" value="Helical domain of apoptotic protease-activating factors"/>
    <property type="match status" value="1"/>
</dbReference>
<feature type="domain" description="Disease resistance R13L4/SHOC-2-like LRR" evidence="10">
    <location>
        <begin position="581"/>
        <end position="894"/>
    </location>
</feature>
<dbReference type="Proteomes" id="UP001054252">
    <property type="component" value="Unassembled WGS sequence"/>
</dbReference>
<evidence type="ECO:0000259" key="9">
    <source>
        <dbReference type="Pfam" id="PF23559"/>
    </source>
</evidence>
<dbReference type="InterPro" id="IPR032675">
    <property type="entry name" value="LRR_dom_sf"/>
</dbReference>
<dbReference type="GO" id="GO:0051707">
    <property type="term" value="P:response to other organism"/>
    <property type="evidence" value="ECO:0007669"/>
    <property type="project" value="UniProtKB-ARBA"/>
</dbReference>
<dbReference type="CDD" id="cd14798">
    <property type="entry name" value="RX-CC_like"/>
    <property type="match status" value="1"/>
</dbReference>
<dbReference type="Gene3D" id="1.10.10.10">
    <property type="entry name" value="Winged helix-like DNA-binding domain superfamily/Winged helix DNA-binding domain"/>
    <property type="match status" value="1"/>
</dbReference>
<evidence type="ECO:0000256" key="6">
    <source>
        <dbReference type="SAM" id="Coils"/>
    </source>
</evidence>
<keyword evidence="4" id="KW-0611">Plant defense</keyword>
<reference evidence="11 12" key="1">
    <citation type="journal article" date="2021" name="Commun. Biol.">
        <title>The genome of Shorea leprosula (Dipterocarpaceae) highlights the ecological relevance of drought in aseasonal tropical rainforests.</title>
        <authorList>
            <person name="Ng K.K.S."/>
            <person name="Kobayashi M.J."/>
            <person name="Fawcett J.A."/>
            <person name="Hatakeyama M."/>
            <person name="Paape T."/>
            <person name="Ng C.H."/>
            <person name="Ang C.C."/>
            <person name="Tnah L.H."/>
            <person name="Lee C.T."/>
            <person name="Nishiyama T."/>
            <person name="Sese J."/>
            <person name="O'Brien M.J."/>
            <person name="Copetti D."/>
            <person name="Mohd Noor M.I."/>
            <person name="Ong R.C."/>
            <person name="Putra M."/>
            <person name="Sireger I.Z."/>
            <person name="Indrioko S."/>
            <person name="Kosugi Y."/>
            <person name="Izuno A."/>
            <person name="Isagi Y."/>
            <person name="Lee S.L."/>
            <person name="Shimizu K.K."/>
        </authorList>
    </citation>
    <scope>NUCLEOTIDE SEQUENCE [LARGE SCALE GENOMIC DNA]</scope>
    <source>
        <strain evidence="11">214</strain>
    </source>
</reference>
<feature type="domain" description="NB-ARC" evidence="7">
    <location>
        <begin position="181"/>
        <end position="354"/>
    </location>
</feature>
<organism evidence="11 12">
    <name type="scientific">Rubroshorea leprosula</name>
    <dbReference type="NCBI Taxonomy" id="152421"/>
    <lineage>
        <taxon>Eukaryota</taxon>
        <taxon>Viridiplantae</taxon>
        <taxon>Streptophyta</taxon>
        <taxon>Embryophyta</taxon>
        <taxon>Tracheophyta</taxon>
        <taxon>Spermatophyta</taxon>
        <taxon>Magnoliopsida</taxon>
        <taxon>eudicotyledons</taxon>
        <taxon>Gunneridae</taxon>
        <taxon>Pentapetalae</taxon>
        <taxon>rosids</taxon>
        <taxon>malvids</taxon>
        <taxon>Malvales</taxon>
        <taxon>Dipterocarpaceae</taxon>
        <taxon>Rubroshorea</taxon>
    </lineage>
</organism>
<evidence type="ECO:0008006" key="13">
    <source>
        <dbReference type="Google" id="ProtNLM"/>
    </source>
</evidence>
<evidence type="ECO:0000256" key="5">
    <source>
        <dbReference type="ARBA" id="ARBA00022840"/>
    </source>
</evidence>
<dbReference type="SUPFAM" id="SSF52047">
    <property type="entry name" value="RNI-like"/>
    <property type="match status" value="1"/>
</dbReference>
<gene>
    <name evidence="11" type="ORF">SLEP1_g42020</name>
</gene>
<dbReference type="AlphaFoldDB" id="A0AAV5L8J1"/>
<feature type="domain" description="Disease resistance protein winged helix" evidence="9">
    <location>
        <begin position="439"/>
        <end position="503"/>
    </location>
</feature>
<evidence type="ECO:0000313" key="11">
    <source>
        <dbReference type="EMBL" id="GKV33515.1"/>
    </source>
</evidence>
<dbReference type="InterPro" id="IPR027417">
    <property type="entry name" value="P-loop_NTPase"/>
</dbReference>
<keyword evidence="12" id="KW-1185">Reference proteome</keyword>
<evidence type="ECO:0000256" key="3">
    <source>
        <dbReference type="ARBA" id="ARBA00022741"/>
    </source>
</evidence>
<evidence type="ECO:0000259" key="8">
    <source>
        <dbReference type="Pfam" id="PF18052"/>
    </source>
</evidence>
<name>A0AAV5L8J1_9ROSI</name>